<evidence type="ECO:0000313" key="7">
    <source>
        <dbReference type="Proteomes" id="UP001628193"/>
    </source>
</evidence>
<organism evidence="6 7">
    <name type="scientific">Candidatus Magnetaquiglobus chichijimensis</name>
    <dbReference type="NCBI Taxonomy" id="3141448"/>
    <lineage>
        <taxon>Bacteria</taxon>
        <taxon>Pseudomonadati</taxon>
        <taxon>Pseudomonadota</taxon>
        <taxon>Magnetococcia</taxon>
        <taxon>Magnetococcales</taxon>
        <taxon>Candidatus Magnetaquicoccaceae</taxon>
        <taxon>Candidatus Magnetaquiglobus</taxon>
    </lineage>
</organism>
<dbReference type="EMBL" id="BAAFGK010000004">
    <property type="protein sequence ID" value="GAB0057145.1"/>
    <property type="molecule type" value="Genomic_DNA"/>
</dbReference>
<evidence type="ECO:0000313" key="6">
    <source>
        <dbReference type="EMBL" id="GAB0057145.1"/>
    </source>
</evidence>
<dbReference type="Gene3D" id="3.30.300.160">
    <property type="entry name" value="Type II secretion system, protein E, N-terminal domain"/>
    <property type="match status" value="1"/>
</dbReference>
<dbReference type="Pfam" id="PF00437">
    <property type="entry name" value="T2SSE"/>
    <property type="match status" value="1"/>
</dbReference>
<evidence type="ECO:0000256" key="4">
    <source>
        <dbReference type="SAM" id="MobiDB-lite"/>
    </source>
</evidence>
<dbReference type="SUPFAM" id="SSF52540">
    <property type="entry name" value="P-loop containing nucleoside triphosphate hydrolases"/>
    <property type="match status" value="1"/>
</dbReference>
<keyword evidence="2" id="KW-0547">Nucleotide-binding</keyword>
<comment type="similarity">
    <text evidence="1">Belongs to the GSP E family.</text>
</comment>
<dbReference type="PANTHER" id="PTHR30258">
    <property type="entry name" value="TYPE II SECRETION SYSTEM PROTEIN GSPE-RELATED"/>
    <property type="match status" value="1"/>
</dbReference>
<keyword evidence="3" id="KW-0067">ATP-binding</keyword>
<dbReference type="CDD" id="cd01129">
    <property type="entry name" value="PulE-GspE-like"/>
    <property type="match status" value="1"/>
</dbReference>
<dbReference type="SMART" id="SM00382">
    <property type="entry name" value="AAA"/>
    <property type="match status" value="1"/>
</dbReference>
<accession>A0ABQ0C8D7</accession>
<dbReference type="Gene3D" id="3.30.450.90">
    <property type="match status" value="1"/>
</dbReference>
<dbReference type="InterPro" id="IPR003593">
    <property type="entry name" value="AAA+_ATPase"/>
</dbReference>
<comment type="caution">
    <text evidence="6">The sequence shown here is derived from an EMBL/GenBank/DDBJ whole genome shotgun (WGS) entry which is preliminary data.</text>
</comment>
<dbReference type="Proteomes" id="UP001628193">
    <property type="component" value="Unassembled WGS sequence"/>
</dbReference>
<sequence length="653" mass="72079">MALPPPNKPRLGDVLVESGLISAEQLRLSLAHQEKTGAKLGEALVHLGFVTEQALQNFLNRQRQKLRIGDKLVEAKVISSEQLQAALAEQKRSGKKLGQSLAQLGILSELQFAEFLANQLHIPFVDLKKFPFVTEVVQLLPEATARRFRAVVLTRDAQGTRVGMADPTDIFVFDELTRLLGQSPHLALVSESQLLRALDLLYRGEGKIHEQAAALEEEVGRSEFDLEGIVQAEMSIDAPVVKILQSLFEDAMRMNASDIHIEPDAEVLRIRQRIDGVLQEQIVNEKRIAPALVSKLKLMAGLEIAEKRLPQDGRFNISVKGKSVDVRLSTLPIQDGESVVMRLLDQSADNLNLEMVGMEPKMLERFRYLLSRPHGLILVTGPTGSGKTTTLYGALNALNSPGKKIITVEDPVEYRLPRINQVQVRTRIGLTFAKVLRTVLRQDPDIVLVGEMRDQETAEIAIRAALTGHLVLSTLHTNSAVATAIRLVEMGVEGYAVASALKCILAQRLVRRICQDCVENVEADAGETILLRGLLGERANGARIRRGRGCPQCNQSGYRGRIAVVELLEMRGNLAEALRSNDTTGFMRLAETQPGFQPLHKVALEYALRGIITLEEVMRLVTDVEDEEASYVEESDGMTGVEGTPAARSDRER</sequence>
<protein>
    <recommendedName>
        <fullName evidence="5">Bacterial type II secretion system protein E domain-containing protein</fullName>
    </recommendedName>
</protein>
<reference evidence="6 7" key="2">
    <citation type="submission" date="2024-09" db="EMBL/GenBank/DDBJ databases">
        <title>Draft genome sequence of Candidatus Magnetaquicoccaceae bacterium FCR-1.</title>
        <authorList>
            <person name="Shimoshige H."/>
            <person name="Shimamura S."/>
            <person name="Taoka A."/>
            <person name="Kobayashi H."/>
            <person name="Maekawa T."/>
        </authorList>
    </citation>
    <scope>NUCLEOTIDE SEQUENCE [LARGE SCALE GENOMIC DNA]</scope>
    <source>
        <strain evidence="6 7">FCR-1</strain>
    </source>
</reference>
<dbReference type="InterPro" id="IPR037257">
    <property type="entry name" value="T2SS_E_N_sf"/>
</dbReference>
<keyword evidence="7" id="KW-1185">Reference proteome</keyword>
<dbReference type="InterPro" id="IPR007831">
    <property type="entry name" value="T2SS_GspE_N"/>
</dbReference>
<evidence type="ECO:0000259" key="5">
    <source>
        <dbReference type="PROSITE" id="PS00662"/>
    </source>
</evidence>
<feature type="domain" description="Bacterial type II secretion system protein E" evidence="5">
    <location>
        <begin position="440"/>
        <end position="454"/>
    </location>
</feature>
<dbReference type="InterPro" id="IPR001482">
    <property type="entry name" value="T2SS/T4SS_dom"/>
</dbReference>
<evidence type="ECO:0000256" key="3">
    <source>
        <dbReference type="ARBA" id="ARBA00022840"/>
    </source>
</evidence>
<dbReference type="RefSeq" id="WP_420904850.1">
    <property type="nucleotide sequence ID" value="NZ_BAAFGK010000004.1"/>
</dbReference>
<proteinExistence type="inferred from homology"/>
<gene>
    <name evidence="6" type="ORF">SIID45300_01468</name>
</gene>
<dbReference type="PANTHER" id="PTHR30258:SF29">
    <property type="entry name" value="MSHA PILUS ASSEMBLY ATPASE MSHE"/>
    <property type="match status" value="1"/>
</dbReference>
<dbReference type="InterPro" id="IPR027417">
    <property type="entry name" value="P-loop_NTPase"/>
</dbReference>
<reference evidence="6 7" key="1">
    <citation type="submission" date="2024-05" db="EMBL/GenBank/DDBJ databases">
        <authorList>
            <consortium name="Candidatus Magnetaquicoccaceae bacterium FCR-1 genome sequencing consortium"/>
            <person name="Shimoshige H."/>
            <person name="Shimamura S."/>
            <person name="Taoka A."/>
            <person name="Kobayashi H."/>
            <person name="Maekawa T."/>
        </authorList>
    </citation>
    <scope>NUCLEOTIDE SEQUENCE [LARGE SCALE GENOMIC DNA]</scope>
    <source>
        <strain evidence="6 7">FCR-1</strain>
    </source>
</reference>
<evidence type="ECO:0000256" key="2">
    <source>
        <dbReference type="ARBA" id="ARBA00022741"/>
    </source>
</evidence>
<dbReference type="SUPFAM" id="SSF160246">
    <property type="entry name" value="EspE N-terminal domain-like"/>
    <property type="match status" value="2"/>
</dbReference>
<name>A0ABQ0C8D7_9PROT</name>
<dbReference type="Gene3D" id="3.40.50.300">
    <property type="entry name" value="P-loop containing nucleotide triphosphate hydrolases"/>
    <property type="match status" value="1"/>
</dbReference>
<dbReference type="Pfam" id="PF05157">
    <property type="entry name" value="MshEN"/>
    <property type="match status" value="1"/>
</dbReference>
<evidence type="ECO:0000256" key="1">
    <source>
        <dbReference type="ARBA" id="ARBA00006611"/>
    </source>
</evidence>
<dbReference type="PROSITE" id="PS00662">
    <property type="entry name" value="T2SP_E"/>
    <property type="match status" value="1"/>
</dbReference>
<feature type="region of interest" description="Disordered" evidence="4">
    <location>
        <begin position="629"/>
        <end position="653"/>
    </location>
</feature>